<sequence length="49" mass="5285">MILLVTPFRNASCLKLFVNFLEISGASGNKYGLISCQSVHSGKLENNGL</sequence>
<organism evidence="1 2">
    <name type="scientific">Stephania cephalantha</name>
    <dbReference type="NCBI Taxonomy" id="152367"/>
    <lineage>
        <taxon>Eukaryota</taxon>
        <taxon>Viridiplantae</taxon>
        <taxon>Streptophyta</taxon>
        <taxon>Embryophyta</taxon>
        <taxon>Tracheophyta</taxon>
        <taxon>Spermatophyta</taxon>
        <taxon>Magnoliopsida</taxon>
        <taxon>Ranunculales</taxon>
        <taxon>Menispermaceae</taxon>
        <taxon>Menispermoideae</taxon>
        <taxon>Cissampelideae</taxon>
        <taxon>Stephania</taxon>
    </lineage>
</organism>
<keyword evidence="2" id="KW-1185">Reference proteome</keyword>
<comment type="caution">
    <text evidence="1">The sequence shown here is derived from an EMBL/GenBank/DDBJ whole genome shotgun (WGS) entry which is preliminary data.</text>
</comment>
<reference evidence="1 2" key="1">
    <citation type="submission" date="2024-01" db="EMBL/GenBank/DDBJ databases">
        <title>Genome assemblies of Stephania.</title>
        <authorList>
            <person name="Yang L."/>
        </authorList>
    </citation>
    <scope>NUCLEOTIDE SEQUENCE [LARGE SCALE GENOMIC DNA]</scope>
    <source>
        <strain evidence="1">JXDWG</strain>
        <tissue evidence="1">Leaf</tissue>
    </source>
</reference>
<dbReference type="EMBL" id="JBBNAG010000001">
    <property type="protein sequence ID" value="KAK9166416.1"/>
    <property type="molecule type" value="Genomic_DNA"/>
</dbReference>
<proteinExistence type="predicted"/>
<accession>A0AAP0L8I7</accession>
<evidence type="ECO:0000313" key="1">
    <source>
        <dbReference type="EMBL" id="KAK9166416.1"/>
    </source>
</evidence>
<protein>
    <submittedName>
        <fullName evidence="1">Uncharacterized protein</fullName>
    </submittedName>
</protein>
<dbReference type="Proteomes" id="UP001419268">
    <property type="component" value="Unassembled WGS sequence"/>
</dbReference>
<name>A0AAP0L8I7_9MAGN</name>
<dbReference type="AlphaFoldDB" id="A0AAP0L8I7"/>
<evidence type="ECO:0000313" key="2">
    <source>
        <dbReference type="Proteomes" id="UP001419268"/>
    </source>
</evidence>
<gene>
    <name evidence="1" type="ORF">Scep_001607</name>
</gene>